<accession>A0A9N7NYJ1</accession>
<proteinExistence type="predicted"/>
<comment type="caution">
    <text evidence="2">The sequence shown here is derived from an EMBL/GenBank/DDBJ whole genome shotgun (WGS) entry which is preliminary data.</text>
</comment>
<keyword evidence="1" id="KW-0472">Membrane</keyword>
<feature type="non-terminal residue" evidence="2">
    <location>
        <position position="1"/>
    </location>
</feature>
<gene>
    <name evidence="2" type="ORF">SHERM_07613</name>
</gene>
<dbReference type="Proteomes" id="UP001153555">
    <property type="component" value="Unassembled WGS sequence"/>
</dbReference>
<protein>
    <submittedName>
        <fullName evidence="2">Uncharacterized protein</fullName>
    </submittedName>
</protein>
<keyword evidence="1" id="KW-0812">Transmembrane</keyword>
<feature type="non-terminal residue" evidence="2">
    <location>
        <position position="54"/>
    </location>
</feature>
<keyword evidence="1" id="KW-1133">Transmembrane helix</keyword>
<name>A0A9N7NYJ1_STRHE</name>
<evidence type="ECO:0000256" key="1">
    <source>
        <dbReference type="SAM" id="Phobius"/>
    </source>
</evidence>
<keyword evidence="3" id="KW-1185">Reference proteome</keyword>
<feature type="transmembrane region" description="Helical" evidence="1">
    <location>
        <begin position="7"/>
        <end position="27"/>
    </location>
</feature>
<organism evidence="2 3">
    <name type="scientific">Striga hermonthica</name>
    <name type="common">Purple witchweed</name>
    <name type="synonym">Buchnera hermonthica</name>
    <dbReference type="NCBI Taxonomy" id="68872"/>
    <lineage>
        <taxon>Eukaryota</taxon>
        <taxon>Viridiplantae</taxon>
        <taxon>Streptophyta</taxon>
        <taxon>Embryophyta</taxon>
        <taxon>Tracheophyta</taxon>
        <taxon>Spermatophyta</taxon>
        <taxon>Magnoliopsida</taxon>
        <taxon>eudicotyledons</taxon>
        <taxon>Gunneridae</taxon>
        <taxon>Pentapetalae</taxon>
        <taxon>asterids</taxon>
        <taxon>lamiids</taxon>
        <taxon>Lamiales</taxon>
        <taxon>Orobanchaceae</taxon>
        <taxon>Buchnereae</taxon>
        <taxon>Striga</taxon>
    </lineage>
</organism>
<dbReference type="AlphaFoldDB" id="A0A9N7NYJ1"/>
<dbReference type="EMBL" id="CACSLK010034598">
    <property type="protein sequence ID" value="CAA0841737.1"/>
    <property type="molecule type" value="Genomic_DNA"/>
</dbReference>
<evidence type="ECO:0000313" key="3">
    <source>
        <dbReference type="Proteomes" id="UP001153555"/>
    </source>
</evidence>
<reference evidence="2" key="1">
    <citation type="submission" date="2019-12" db="EMBL/GenBank/DDBJ databases">
        <authorList>
            <person name="Scholes J."/>
        </authorList>
    </citation>
    <scope>NUCLEOTIDE SEQUENCE</scope>
</reference>
<sequence length="54" mass="6532">VCLSINMWFLICIQISSLLFFTHSYFYHFLLFALPMELAFNYIDDFPFIKLSTR</sequence>
<evidence type="ECO:0000313" key="2">
    <source>
        <dbReference type="EMBL" id="CAA0841737.1"/>
    </source>
</evidence>